<dbReference type="InterPro" id="IPR002307">
    <property type="entry name" value="Tyr-tRNA-ligase"/>
</dbReference>
<evidence type="ECO:0000256" key="5">
    <source>
        <dbReference type="ARBA" id="ARBA00022598"/>
    </source>
</evidence>
<dbReference type="InterPro" id="IPR024088">
    <property type="entry name" value="Tyr-tRNA-ligase_bac-type"/>
</dbReference>
<gene>
    <name evidence="16" type="ORF">CANVERA_P5216</name>
</gene>
<dbReference type="PANTHER" id="PTHR11766:SF0">
    <property type="entry name" value="TYROSINE--TRNA LIGASE, MITOCHONDRIAL"/>
    <property type="match status" value="1"/>
</dbReference>
<dbReference type="GO" id="GO:0005524">
    <property type="term" value="F:ATP binding"/>
    <property type="evidence" value="ECO:0007669"/>
    <property type="project" value="UniProtKB-KW"/>
</dbReference>
<evidence type="ECO:0000256" key="8">
    <source>
        <dbReference type="ARBA" id="ARBA00022917"/>
    </source>
</evidence>
<keyword evidence="8 15" id="KW-0648">Protein biosynthesis</keyword>
<dbReference type="SUPFAM" id="SSF55174">
    <property type="entry name" value="Alpha-L RNA-binding motif"/>
    <property type="match status" value="1"/>
</dbReference>
<organism evidence="16 17">
    <name type="scientific">Candida verbasci</name>
    <dbReference type="NCBI Taxonomy" id="1227364"/>
    <lineage>
        <taxon>Eukaryota</taxon>
        <taxon>Fungi</taxon>
        <taxon>Dikarya</taxon>
        <taxon>Ascomycota</taxon>
        <taxon>Saccharomycotina</taxon>
        <taxon>Pichiomycetes</taxon>
        <taxon>Debaryomycetaceae</taxon>
        <taxon>Candida/Lodderomyces clade</taxon>
        <taxon>Candida</taxon>
    </lineage>
</organism>
<dbReference type="EC" id="6.1.1.1" evidence="4 15"/>
<dbReference type="GO" id="GO:0005829">
    <property type="term" value="C:cytosol"/>
    <property type="evidence" value="ECO:0007669"/>
    <property type="project" value="TreeGrafter"/>
</dbReference>
<comment type="function">
    <text evidence="1">Catalyzes the attachment of tyrosine to tRNA(Tyr) in a two-step reaction: tyrosine is first activated by ATP to form Tyr-AMP and then transferred to the acceptor end of tRNA(Tyr).</text>
</comment>
<evidence type="ECO:0000256" key="15">
    <source>
        <dbReference type="RuleBase" id="RU361234"/>
    </source>
</evidence>
<dbReference type="Proteomes" id="UP001152885">
    <property type="component" value="Unassembled WGS sequence"/>
</dbReference>
<dbReference type="PROSITE" id="PS50889">
    <property type="entry name" value="S4"/>
    <property type="match status" value="1"/>
</dbReference>
<dbReference type="GO" id="GO:0004831">
    <property type="term" value="F:tyrosine-tRNA ligase activity"/>
    <property type="evidence" value="ECO:0007669"/>
    <property type="project" value="UniProtKB-EC"/>
</dbReference>
<evidence type="ECO:0000256" key="13">
    <source>
        <dbReference type="ARBA" id="ARBA00048248"/>
    </source>
</evidence>
<comment type="catalytic activity">
    <reaction evidence="13 15">
        <text>tRNA(Tyr) + L-tyrosine + ATP = L-tyrosyl-tRNA(Tyr) + AMP + diphosphate + H(+)</text>
        <dbReference type="Rhea" id="RHEA:10220"/>
        <dbReference type="Rhea" id="RHEA-COMP:9706"/>
        <dbReference type="Rhea" id="RHEA-COMP:9707"/>
        <dbReference type="ChEBI" id="CHEBI:15378"/>
        <dbReference type="ChEBI" id="CHEBI:30616"/>
        <dbReference type="ChEBI" id="CHEBI:33019"/>
        <dbReference type="ChEBI" id="CHEBI:58315"/>
        <dbReference type="ChEBI" id="CHEBI:78442"/>
        <dbReference type="ChEBI" id="CHEBI:78536"/>
        <dbReference type="ChEBI" id="CHEBI:456215"/>
        <dbReference type="EC" id="6.1.1.1"/>
    </reaction>
</comment>
<name>A0A9W4U1Z4_9ASCO</name>
<dbReference type="GO" id="GO:0003723">
    <property type="term" value="F:RNA binding"/>
    <property type="evidence" value="ECO:0007669"/>
    <property type="project" value="UniProtKB-KW"/>
</dbReference>
<keyword evidence="17" id="KW-1185">Reference proteome</keyword>
<protein>
    <recommendedName>
        <fullName evidence="4 15">Tyrosine--tRNA ligase</fullName>
        <ecNumber evidence="4 15">6.1.1.1</ecNumber>
    </recommendedName>
    <alternativeName>
        <fullName evidence="12 15">Tyrosyl-tRNA synthetase</fullName>
    </alternativeName>
</protein>
<dbReference type="EMBL" id="CANTUO010000007">
    <property type="protein sequence ID" value="CAI5760708.1"/>
    <property type="molecule type" value="Genomic_DNA"/>
</dbReference>
<dbReference type="Gene3D" id="1.10.240.10">
    <property type="entry name" value="Tyrosyl-Transfer RNA Synthetase"/>
    <property type="match status" value="1"/>
</dbReference>
<evidence type="ECO:0000256" key="9">
    <source>
        <dbReference type="ARBA" id="ARBA00022946"/>
    </source>
</evidence>
<dbReference type="Gene3D" id="3.40.50.620">
    <property type="entry name" value="HUPs"/>
    <property type="match status" value="1"/>
</dbReference>
<dbReference type="Pfam" id="PF00579">
    <property type="entry name" value="tRNA-synt_1b"/>
    <property type="match status" value="1"/>
</dbReference>
<dbReference type="SUPFAM" id="SSF52374">
    <property type="entry name" value="Nucleotidylyl transferase"/>
    <property type="match status" value="1"/>
</dbReference>
<proteinExistence type="inferred from homology"/>
<reference evidence="16" key="1">
    <citation type="submission" date="2022-12" db="EMBL/GenBank/DDBJ databases">
        <authorList>
            <person name="Brejova B."/>
        </authorList>
    </citation>
    <scope>NUCLEOTIDE SEQUENCE</scope>
</reference>
<evidence type="ECO:0000256" key="6">
    <source>
        <dbReference type="ARBA" id="ARBA00022741"/>
    </source>
</evidence>
<dbReference type="FunFam" id="3.40.50.620:FF:000158">
    <property type="entry name" value="Tyrosine--tRNA ligase"/>
    <property type="match status" value="1"/>
</dbReference>
<evidence type="ECO:0000313" key="17">
    <source>
        <dbReference type="Proteomes" id="UP001152885"/>
    </source>
</evidence>
<dbReference type="FunFam" id="1.10.240.10:FF:000001">
    <property type="entry name" value="Tyrosine--tRNA ligase"/>
    <property type="match status" value="1"/>
</dbReference>
<keyword evidence="14" id="KW-0694">RNA-binding</keyword>
<dbReference type="InterPro" id="IPR014729">
    <property type="entry name" value="Rossmann-like_a/b/a_fold"/>
</dbReference>
<evidence type="ECO:0000256" key="11">
    <source>
        <dbReference type="ARBA" id="ARBA00023146"/>
    </source>
</evidence>
<evidence type="ECO:0000256" key="3">
    <source>
        <dbReference type="ARBA" id="ARBA00005594"/>
    </source>
</evidence>
<comment type="subcellular location">
    <subcellularLocation>
        <location evidence="2">Mitochondrion</location>
    </subcellularLocation>
</comment>
<dbReference type="PANTHER" id="PTHR11766">
    <property type="entry name" value="TYROSYL-TRNA SYNTHETASE"/>
    <property type="match status" value="1"/>
</dbReference>
<comment type="similarity">
    <text evidence="3 15">Belongs to the class-I aminoacyl-tRNA synthetase family.</text>
</comment>
<evidence type="ECO:0000256" key="10">
    <source>
        <dbReference type="ARBA" id="ARBA00023128"/>
    </source>
</evidence>
<dbReference type="InterPro" id="IPR002305">
    <property type="entry name" value="aa-tRNA-synth_Ic"/>
</dbReference>
<evidence type="ECO:0000256" key="12">
    <source>
        <dbReference type="ARBA" id="ARBA00033323"/>
    </source>
</evidence>
<keyword evidence="10" id="KW-0496">Mitochondrion</keyword>
<keyword evidence="9" id="KW-0809">Transit peptide</keyword>
<evidence type="ECO:0000256" key="4">
    <source>
        <dbReference type="ARBA" id="ARBA00013160"/>
    </source>
</evidence>
<keyword evidence="6 15" id="KW-0547">Nucleotide-binding</keyword>
<dbReference type="InterPro" id="IPR036986">
    <property type="entry name" value="S4_RNA-bd_sf"/>
</dbReference>
<dbReference type="OrthoDB" id="337870at2759"/>
<dbReference type="AlphaFoldDB" id="A0A9W4U1Z4"/>
<evidence type="ECO:0000256" key="7">
    <source>
        <dbReference type="ARBA" id="ARBA00022840"/>
    </source>
</evidence>
<accession>A0A9W4U1Z4</accession>
<dbReference type="GO" id="GO:0005739">
    <property type="term" value="C:mitochondrion"/>
    <property type="evidence" value="ECO:0007669"/>
    <property type="project" value="UniProtKB-SubCell"/>
</dbReference>
<comment type="caution">
    <text evidence="16">The sequence shown here is derived from an EMBL/GenBank/DDBJ whole genome shotgun (WGS) entry which is preliminary data.</text>
</comment>
<evidence type="ECO:0000256" key="1">
    <source>
        <dbReference type="ARBA" id="ARBA00002025"/>
    </source>
</evidence>
<dbReference type="Gene3D" id="3.10.290.10">
    <property type="entry name" value="RNA-binding S4 domain"/>
    <property type="match status" value="1"/>
</dbReference>
<evidence type="ECO:0000313" key="16">
    <source>
        <dbReference type="EMBL" id="CAI5760708.1"/>
    </source>
</evidence>
<evidence type="ECO:0000256" key="2">
    <source>
        <dbReference type="ARBA" id="ARBA00004173"/>
    </source>
</evidence>
<keyword evidence="5 15" id="KW-0436">Ligase</keyword>
<sequence>MLRRLPRRTILLSNRYQSTTRDTVTIIPTVYELTQDKDLSPELNPENSLISYLKSRNLIESITDDNLYTKTKKDDIKHFKLYCGADPTAISLHLGNLLPLMVLLHFQLNGANIVGLIGGATGKVGDPSGRKDERSEIEQNKLQNNIENITCQFQTFFKNGIEYAKSRQFPIENHGNSQILNNFSWWKDIKMLNFLAEFGKYIRISSMINRTSIQSRLQSKEGIGFNEFTYQILQAYDFYHLYKSENVNIQVGGNDQWGNITAGTDLIQKTLRKEAYGITVPLLLTLNGEKFGKSAGNAIFIDSKLTSPYQMYQFFINVPDEMVGKLLKTFTLLPLNVIEGELLPKHFQDSSLRIAQRVLAREVVDLIHGVGIGDEMAFITGFLFPTPDQPYNDNLSAEKLIKNFKNSGILYKYDLKNLEEKDIKLSNLIAEITGKSKSEIKRLIKAGGLYLGLNRDQFNDPDDVVLFDKSIHLIDDKLMLIRIGKHHYYVVEFV</sequence>
<evidence type="ECO:0000256" key="14">
    <source>
        <dbReference type="PROSITE-ProRule" id="PRU00182"/>
    </source>
</evidence>
<dbReference type="GO" id="GO:0006437">
    <property type="term" value="P:tyrosyl-tRNA aminoacylation"/>
    <property type="evidence" value="ECO:0007669"/>
    <property type="project" value="InterPro"/>
</dbReference>
<dbReference type="CDD" id="cd00805">
    <property type="entry name" value="TyrRS_core"/>
    <property type="match status" value="1"/>
</dbReference>
<dbReference type="PRINTS" id="PR01040">
    <property type="entry name" value="TRNASYNTHTYR"/>
</dbReference>
<keyword evidence="11 15" id="KW-0030">Aminoacyl-tRNA synthetase</keyword>
<dbReference type="NCBIfam" id="TIGR00234">
    <property type="entry name" value="tyrS"/>
    <property type="match status" value="1"/>
</dbReference>
<keyword evidence="7 15" id="KW-0067">ATP-binding</keyword>